<accession>A0ABU3SYJ4</accession>
<keyword evidence="8" id="KW-1185">Reference proteome</keyword>
<dbReference type="InterPro" id="IPR014284">
    <property type="entry name" value="RNA_pol_sigma-70_dom"/>
</dbReference>
<sequence>MLRFAFKLSNDKEMAKDACQDVWLKSAKTLYKLRDPRAFKSWMYRTVRWRTLDLLRRHKTQKTSLDNEVSQDELENFSIHTDFAADINNGNSILNHGISALPPLERQVIHLFYLDDMSVVEVSLILEIPTGTVKSRLNRARQLLKQKLENNDYEH</sequence>
<keyword evidence="4" id="KW-0804">Transcription</keyword>
<protein>
    <submittedName>
        <fullName evidence="7">Sigma-70 family RNA polymerase sigma factor</fullName>
    </submittedName>
</protein>
<dbReference type="InterPro" id="IPR039425">
    <property type="entry name" value="RNA_pol_sigma-70-like"/>
</dbReference>
<evidence type="ECO:0000256" key="2">
    <source>
        <dbReference type="ARBA" id="ARBA00023015"/>
    </source>
</evidence>
<dbReference type="InterPro" id="IPR013324">
    <property type="entry name" value="RNA_pol_sigma_r3/r4-like"/>
</dbReference>
<evidence type="ECO:0000256" key="1">
    <source>
        <dbReference type="ARBA" id="ARBA00010641"/>
    </source>
</evidence>
<dbReference type="CDD" id="cd06171">
    <property type="entry name" value="Sigma70_r4"/>
    <property type="match status" value="1"/>
</dbReference>
<dbReference type="InterPro" id="IPR007627">
    <property type="entry name" value="RNA_pol_sigma70_r2"/>
</dbReference>
<dbReference type="Gene3D" id="1.10.1740.10">
    <property type="match status" value="1"/>
</dbReference>
<feature type="domain" description="RNA polymerase sigma factor 70 region 4 type 2" evidence="6">
    <location>
        <begin position="98"/>
        <end position="144"/>
    </location>
</feature>
<dbReference type="PANTHER" id="PTHR43133">
    <property type="entry name" value="RNA POLYMERASE ECF-TYPE SIGMA FACTO"/>
    <property type="match status" value="1"/>
</dbReference>
<dbReference type="SUPFAM" id="SSF88659">
    <property type="entry name" value="Sigma3 and sigma4 domains of RNA polymerase sigma factors"/>
    <property type="match status" value="1"/>
</dbReference>
<dbReference type="InterPro" id="IPR036388">
    <property type="entry name" value="WH-like_DNA-bd_sf"/>
</dbReference>
<organism evidence="7 8">
    <name type="scientific">Paraglaciecola aquimarina</name>
    <dbReference type="NCBI Taxonomy" id="1235557"/>
    <lineage>
        <taxon>Bacteria</taxon>
        <taxon>Pseudomonadati</taxon>
        <taxon>Pseudomonadota</taxon>
        <taxon>Gammaproteobacteria</taxon>
        <taxon>Alteromonadales</taxon>
        <taxon>Alteromonadaceae</taxon>
        <taxon>Paraglaciecola</taxon>
    </lineage>
</organism>
<evidence type="ECO:0000313" key="7">
    <source>
        <dbReference type="EMBL" id="MDU0355076.1"/>
    </source>
</evidence>
<dbReference type="NCBIfam" id="TIGR02937">
    <property type="entry name" value="sigma70-ECF"/>
    <property type="match status" value="1"/>
</dbReference>
<dbReference type="Pfam" id="PF04542">
    <property type="entry name" value="Sigma70_r2"/>
    <property type="match status" value="1"/>
</dbReference>
<dbReference type="InterPro" id="IPR013325">
    <property type="entry name" value="RNA_pol_sigma_r2"/>
</dbReference>
<reference evidence="7 8" key="1">
    <citation type="submission" date="2023-10" db="EMBL/GenBank/DDBJ databases">
        <title>Glaciecola aquimarina strain GGW-M5 nov., isolated from a coastal seawater.</title>
        <authorList>
            <person name="Bayburt H."/>
            <person name="Kim J.M."/>
            <person name="Choi B.J."/>
            <person name="Jeon C.O."/>
        </authorList>
    </citation>
    <scope>NUCLEOTIDE SEQUENCE [LARGE SCALE GENOMIC DNA]</scope>
    <source>
        <strain evidence="7 8">KCTC 32108</strain>
    </source>
</reference>
<dbReference type="SUPFAM" id="SSF88946">
    <property type="entry name" value="Sigma2 domain of RNA polymerase sigma factors"/>
    <property type="match status" value="1"/>
</dbReference>
<evidence type="ECO:0000259" key="5">
    <source>
        <dbReference type="Pfam" id="PF04542"/>
    </source>
</evidence>
<gene>
    <name evidence="7" type="ORF">RS130_15260</name>
</gene>
<comment type="similarity">
    <text evidence="1">Belongs to the sigma-70 factor family. ECF subfamily.</text>
</comment>
<evidence type="ECO:0000256" key="4">
    <source>
        <dbReference type="ARBA" id="ARBA00023163"/>
    </source>
</evidence>
<evidence type="ECO:0000313" key="8">
    <source>
        <dbReference type="Proteomes" id="UP001247805"/>
    </source>
</evidence>
<comment type="caution">
    <text evidence="7">The sequence shown here is derived from an EMBL/GenBank/DDBJ whole genome shotgun (WGS) entry which is preliminary data.</text>
</comment>
<dbReference type="Pfam" id="PF08281">
    <property type="entry name" value="Sigma70_r4_2"/>
    <property type="match status" value="1"/>
</dbReference>
<evidence type="ECO:0000256" key="3">
    <source>
        <dbReference type="ARBA" id="ARBA00023082"/>
    </source>
</evidence>
<dbReference type="InterPro" id="IPR013249">
    <property type="entry name" value="RNA_pol_sigma70_r4_t2"/>
</dbReference>
<name>A0ABU3SYJ4_9ALTE</name>
<dbReference type="EMBL" id="JAWDIO010000002">
    <property type="protein sequence ID" value="MDU0355076.1"/>
    <property type="molecule type" value="Genomic_DNA"/>
</dbReference>
<dbReference type="RefSeq" id="WP_316028075.1">
    <property type="nucleotide sequence ID" value="NZ_JAWDIO010000002.1"/>
</dbReference>
<keyword evidence="2" id="KW-0805">Transcription regulation</keyword>
<feature type="domain" description="RNA polymerase sigma-70 region 2" evidence="5">
    <location>
        <begin position="2"/>
        <end position="59"/>
    </location>
</feature>
<dbReference type="PANTHER" id="PTHR43133:SF46">
    <property type="entry name" value="RNA POLYMERASE SIGMA-70 FACTOR ECF SUBFAMILY"/>
    <property type="match status" value="1"/>
</dbReference>
<dbReference type="Gene3D" id="1.10.10.10">
    <property type="entry name" value="Winged helix-like DNA-binding domain superfamily/Winged helix DNA-binding domain"/>
    <property type="match status" value="1"/>
</dbReference>
<keyword evidence="3" id="KW-0731">Sigma factor</keyword>
<proteinExistence type="inferred from homology"/>
<dbReference type="Proteomes" id="UP001247805">
    <property type="component" value="Unassembled WGS sequence"/>
</dbReference>
<evidence type="ECO:0000259" key="6">
    <source>
        <dbReference type="Pfam" id="PF08281"/>
    </source>
</evidence>